<comment type="caution">
    <text evidence="1">The sequence shown here is derived from an EMBL/GenBank/DDBJ whole genome shotgun (WGS) entry which is preliminary data.</text>
</comment>
<name>A0A0R1GQF9_9LACO</name>
<dbReference type="PATRIC" id="fig|1423726.3.peg.1447"/>
<evidence type="ECO:0000313" key="2">
    <source>
        <dbReference type="Proteomes" id="UP000051461"/>
    </source>
</evidence>
<dbReference type="EMBL" id="AZDA01000121">
    <property type="protein sequence ID" value="KRK33143.1"/>
    <property type="molecule type" value="Genomic_DNA"/>
</dbReference>
<organism evidence="1 2">
    <name type="scientific">Loigolactobacillus bifermentans DSM 20003</name>
    <dbReference type="NCBI Taxonomy" id="1423726"/>
    <lineage>
        <taxon>Bacteria</taxon>
        <taxon>Bacillati</taxon>
        <taxon>Bacillota</taxon>
        <taxon>Bacilli</taxon>
        <taxon>Lactobacillales</taxon>
        <taxon>Lactobacillaceae</taxon>
        <taxon>Loigolactobacillus</taxon>
    </lineage>
</organism>
<reference evidence="1 2" key="1">
    <citation type="journal article" date="2015" name="Genome Announc.">
        <title>Expanding the biotechnology potential of lactobacilli through comparative genomics of 213 strains and associated genera.</title>
        <authorList>
            <person name="Sun Z."/>
            <person name="Harris H.M."/>
            <person name="McCann A."/>
            <person name="Guo C."/>
            <person name="Argimon S."/>
            <person name="Zhang W."/>
            <person name="Yang X."/>
            <person name="Jeffery I.B."/>
            <person name="Cooney J.C."/>
            <person name="Kagawa T.F."/>
            <person name="Liu W."/>
            <person name="Song Y."/>
            <person name="Salvetti E."/>
            <person name="Wrobel A."/>
            <person name="Rasinkangas P."/>
            <person name="Parkhill J."/>
            <person name="Rea M.C."/>
            <person name="O'Sullivan O."/>
            <person name="Ritari J."/>
            <person name="Douillard F.P."/>
            <person name="Paul Ross R."/>
            <person name="Yang R."/>
            <person name="Briner A.E."/>
            <person name="Felis G.E."/>
            <person name="de Vos W.M."/>
            <person name="Barrangou R."/>
            <person name="Klaenhammer T.R."/>
            <person name="Caufield P.W."/>
            <person name="Cui Y."/>
            <person name="Zhang H."/>
            <person name="O'Toole P.W."/>
        </authorList>
    </citation>
    <scope>NUCLEOTIDE SEQUENCE [LARGE SCALE GENOMIC DNA]</scope>
    <source>
        <strain evidence="1 2">DSM 20003</strain>
    </source>
</reference>
<gene>
    <name evidence="1" type="ORF">FC07_GL001397</name>
</gene>
<dbReference type="AlphaFoldDB" id="A0A0R1GQF9"/>
<dbReference type="Gene3D" id="2.40.370.10">
    <property type="entry name" value="AttH-like domain"/>
    <property type="match status" value="1"/>
</dbReference>
<dbReference type="SUPFAM" id="SSF159245">
    <property type="entry name" value="AttH-like"/>
    <property type="match status" value="1"/>
</dbReference>
<evidence type="ECO:0000313" key="1">
    <source>
        <dbReference type="EMBL" id="KRK33143.1"/>
    </source>
</evidence>
<keyword evidence="2" id="KW-1185">Reference proteome</keyword>
<dbReference type="Proteomes" id="UP000051461">
    <property type="component" value="Unassembled WGS sequence"/>
</dbReference>
<dbReference type="STRING" id="1423726.FC07_GL001397"/>
<sequence>MMSVQIARAANQPADFKKYHVNPDYVEAWEDGMRTNAADRSFEWWYLDASMNDGSSVVLTYMTKDAMNFGTKLTPWVSFEWTDKAGQTTSWRVDVSPEEFSASKEHCDVKIGKNTLSGDLKTYTVHFEKDDVVADLTFENTRHAWRPGAGANEFGDHYFAWLPAVPAATVSATIQMNDQITTLTGKGYHDHNWGNESMLKLMHHWYWGRAAVGDYQVISTETTAEKAFGYTKLPVMMIDDHGQLISGDAANMTVEDSDTFIDEDTNKPVQKTLRYRLKNGDTEYIVTYAEKKVISGFKMIDQLTGAKKALAKLAGFDGAYLRFTGDIIVQKLINGQEVDQQVNPDGIWELMYFGKTIKE</sequence>
<protein>
    <submittedName>
        <fullName evidence="1">Uncharacterized protein</fullName>
    </submittedName>
</protein>
<dbReference type="CDD" id="cd22187">
    <property type="entry name" value="asqI-like"/>
    <property type="match status" value="1"/>
</dbReference>
<proteinExistence type="predicted"/>
<accession>A0A0R1GQF9</accession>
<dbReference type="InterPro" id="IPR023374">
    <property type="entry name" value="AttH-like_dom_sf"/>
</dbReference>
<dbReference type="OrthoDB" id="5491608at2"/>